<comment type="caution">
    <text evidence="2">The sequence shown here is derived from an EMBL/GenBank/DDBJ whole genome shotgun (WGS) entry which is preliminary data.</text>
</comment>
<reference evidence="2 3" key="1">
    <citation type="submission" date="2024-11" db="EMBL/GenBank/DDBJ databases">
        <title>Adaptive evolution of stress response genes in parasites aligns with host niche diversity.</title>
        <authorList>
            <person name="Hahn C."/>
            <person name="Resl P."/>
        </authorList>
    </citation>
    <scope>NUCLEOTIDE SEQUENCE [LARGE SCALE GENOMIC DNA]</scope>
    <source>
        <strain evidence="2">EGGRZ-B1_66</strain>
        <tissue evidence="2">Body</tissue>
    </source>
</reference>
<feature type="transmembrane region" description="Helical" evidence="1">
    <location>
        <begin position="320"/>
        <end position="340"/>
    </location>
</feature>
<sequence>MATQDFLLSNIITFLRSAAVRSLVMTQEGSVKWLYSASCWIIWKALMAEFEEEINSQIYVLSRVCFTLSFVSCICHLAVVVSFRRVQILYGINLIGTLVLSTAGYALQLSSCLLSQESRSYLVIRHLSNFSILAANGLNFSTILWVLVHLLAVQSPDPKRRITSFFIKLLRWLQNIGSIHNSWQAVILISSCILLNVGLPLFLTGISAYREHFDVIPMPPDSSLKSNFSKISCNLPPTAETTGFFFAPLLGLLFCQASASICCTRLIANEKQDIESRLVTTMSEKTVSSRYIIASKICFTNSLTWLVGFIAVQYKIISVWHIYVLISSLQSIFITINCIFSRPVLDHIHQWKDEKHDFDLKLFHHRQTAKRPAANYQLNNPTVFSCKKDPPQLDVSEEDTYSKPKKEFVYQIGLV</sequence>
<name>A0ABD2QMT9_9PLAT</name>
<proteinExistence type="predicted"/>
<evidence type="ECO:0000313" key="2">
    <source>
        <dbReference type="EMBL" id="KAL3320851.1"/>
    </source>
</evidence>
<feature type="transmembrane region" description="Helical" evidence="1">
    <location>
        <begin position="60"/>
        <end position="81"/>
    </location>
</feature>
<keyword evidence="1" id="KW-1133">Transmembrane helix</keyword>
<evidence type="ECO:0000256" key="1">
    <source>
        <dbReference type="SAM" id="Phobius"/>
    </source>
</evidence>
<evidence type="ECO:0000313" key="3">
    <source>
        <dbReference type="Proteomes" id="UP001626550"/>
    </source>
</evidence>
<keyword evidence="1" id="KW-0472">Membrane</keyword>
<feature type="transmembrane region" description="Helical" evidence="1">
    <location>
        <begin position="88"/>
        <end position="107"/>
    </location>
</feature>
<evidence type="ECO:0008006" key="4">
    <source>
        <dbReference type="Google" id="ProtNLM"/>
    </source>
</evidence>
<feature type="transmembrane region" description="Helical" evidence="1">
    <location>
        <begin position="289"/>
        <end position="314"/>
    </location>
</feature>
<gene>
    <name evidence="2" type="ORF">Ciccas_000478</name>
</gene>
<dbReference type="EMBL" id="JBJKFK010000025">
    <property type="protein sequence ID" value="KAL3320851.1"/>
    <property type="molecule type" value="Genomic_DNA"/>
</dbReference>
<dbReference type="Proteomes" id="UP001626550">
    <property type="component" value="Unassembled WGS sequence"/>
</dbReference>
<accession>A0ABD2QMT9</accession>
<dbReference type="AlphaFoldDB" id="A0ABD2QMT9"/>
<feature type="transmembrane region" description="Helical" evidence="1">
    <location>
        <begin position="244"/>
        <end position="268"/>
    </location>
</feature>
<dbReference type="Gene3D" id="1.20.1070.10">
    <property type="entry name" value="Rhodopsin 7-helix transmembrane proteins"/>
    <property type="match status" value="1"/>
</dbReference>
<keyword evidence="1" id="KW-0812">Transmembrane</keyword>
<organism evidence="2 3">
    <name type="scientific">Cichlidogyrus casuarinus</name>
    <dbReference type="NCBI Taxonomy" id="1844966"/>
    <lineage>
        <taxon>Eukaryota</taxon>
        <taxon>Metazoa</taxon>
        <taxon>Spiralia</taxon>
        <taxon>Lophotrochozoa</taxon>
        <taxon>Platyhelminthes</taxon>
        <taxon>Monogenea</taxon>
        <taxon>Monopisthocotylea</taxon>
        <taxon>Dactylogyridea</taxon>
        <taxon>Ancyrocephalidae</taxon>
        <taxon>Cichlidogyrus</taxon>
    </lineage>
</organism>
<protein>
    <recommendedName>
        <fullName evidence="4">Taste receptor type 2</fullName>
    </recommendedName>
</protein>
<feature type="transmembrane region" description="Helical" evidence="1">
    <location>
        <begin position="185"/>
        <end position="209"/>
    </location>
</feature>
<keyword evidence="3" id="KW-1185">Reference proteome</keyword>
<feature type="transmembrane region" description="Helical" evidence="1">
    <location>
        <begin position="127"/>
        <end position="152"/>
    </location>
</feature>